<dbReference type="PROSITE" id="PS50931">
    <property type="entry name" value="HTH_LYSR"/>
    <property type="match status" value="1"/>
</dbReference>
<dbReference type="GO" id="GO:0006351">
    <property type="term" value="P:DNA-templated transcription"/>
    <property type="evidence" value="ECO:0007669"/>
    <property type="project" value="TreeGrafter"/>
</dbReference>
<dbReference type="PANTHER" id="PTHR30537">
    <property type="entry name" value="HTH-TYPE TRANSCRIPTIONAL REGULATOR"/>
    <property type="match status" value="1"/>
</dbReference>
<keyword evidence="2" id="KW-0805">Transcription regulation</keyword>
<dbReference type="Pfam" id="PF00126">
    <property type="entry name" value="HTH_1"/>
    <property type="match status" value="1"/>
</dbReference>
<keyword evidence="3" id="KW-0238">DNA-binding</keyword>
<dbReference type="Gene3D" id="3.40.190.290">
    <property type="match status" value="1"/>
</dbReference>
<dbReference type="SUPFAM" id="SSF46785">
    <property type="entry name" value="Winged helix' DNA-binding domain"/>
    <property type="match status" value="1"/>
</dbReference>
<evidence type="ECO:0000259" key="5">
    <source>
        <dbReference type="PROSITE" id="PS50931"/>
    </source>
</evidence>
<comment type="caution">
    <text evidence="6">The sequence shown here is derived from an EMBL/GenBank/DDBJ whole genome shotgun (WGS) entry which is preliminary data.</text>
</comment>
<evidence type="ECO:0000313" key="7">
    <source>
        <dbReference type="Proteomes" id="UP001144805"/>
    </source>
</evidence>
<evidence type="ECO:0000256" key="4">
    <source>
        <dbReference type="ARBA" id="ARBA00023163"/>
    </source>
</evidence>
<evidence type="ECO:0000313" key="6">
    <source>
        <dbReference type="EMBL" id="MCX5568275.1"/>
    </source>
</evidence>
<dbReference type="Pfam" id="PF03466">
    <property type="entry name" value="LysR_substrate"/>
    <property type="match status" value="1"/>
</dbReference>
<dbReference type="GO" id="GO:0043565">
    <property type="term" value="F:sequence-specific DNA binding"/>
    <property type="evidence" value="ECO:0007669"/>
    <property type="project" value="TreeGrafter"/>
</dbReference>
<accession>A0A9X3DYK5</accession>
<dbReference type="EMBL" id="JAPKNK010000001">
    <property type="protein sequence ID" value="MCX5568275.1"/>
    <property type="molecule type" value="Genomic_DNA"/>
</dbReference>
<dbReference type="Gene3D" id="1.10.10.10">
    <property type="entry name" value="Winged helix-like DNA-binding domain superfamily/Winged helix DNA-binding domain"/>
    <property type="match status" value="1"/>
</dbReference>
<dbReference type="SUPFAM" id="SSF53850">
    <property type="entry name" value="Periplasmic binding protein-like II"/>
    <property type="match status" value="1"/>
</dbReference>
<dbReference type="Proteomes" id="UP001144805">
    <property type="component" value="Unassembled WGS sequence"/>
</dbReference>
<evidence type="ECO:0000256" key="1">
    <source>
        <dbReference type="ARBA" id="ARBA00009437"/>
    </source>
</evidence>
<dbReference type="AlphaFoldDB" id="A0A9X3DYK5"/>
<keyword evidence="7" id="KW-1185">Reference proteome</keyword>
<gene>
    <name evidence="6" type="ORF">OSH07_03615</name>
</gene>
<dbReference type="GO" id="GO:0003700">
    <property type="term" value="F:DNA-binding transcription factor activity"/>
    <property type="evidence" value="ECO:0007669"/>
    <property type="project" value="InterPro"/>
</dbReference>
<proteinExistence type="inferred from homology"/>
<evidence type="ECO:0000256" key="2">
    <source>
        <dbReference type="ARBA" id="ARBA00023015"/>
    </source>
</evidence>
<protein>
    <submittedName>
        <fullName evidence="6">LysR family transcriptional regulator</fullName>
    </submittedName>
</protein>
<feature type="domain" description="HTH lysR-type" evidence="5">
    <location>
        <begin position="1"/>
        <end position="58"/>
    </location>
</feature>
<dbReference type="InterPro" id="IPR058163">
    <property type="entry name" value="LysR-type_TF_proteobact-type"/>
</dbReference>
<organism evidence="6 7">
    <name type="scientific">Kaistia nematophila</name>
    <dbReference type="NCBI Taxonomy" id="2994654"/>
    <lineage>
        <taxon>Bacteria</taxon>
        <taxon>Pseudomonadati</taxon>
        <taxon>Pseudomonadota</taxon>
        <taxon>Alphaproteobacteria</taxon>
        <taxon>Hyphomicrobiales</taxon>
        <taxon>Kaistiaceae</taxon>
        <taxon>Kaistia</taxon>
    </lineage>
</organism>
<dbReference type="InterPro" id="IPR000847">
    <property type="entry name" value="LysR_HTH_N"/>
</dbReference>
<dbReference type="RefSeq" id="WP_266337226.1">
    <property type="nucleotide sequence ID" value="NZ_JAPKNK010000001.1"/>
</dbReference>
<dbReference type="InterPro" id="IPR036390">
    <property type="entry name" value="WH_DNA-bd_sf"/>
</dbReference>
<keyword evidence="4" id="KW-0804">Transcription</keyword>
<dbReference type="InterPro" id="IPR036388">
    <property type="entry name" value="WH-like_DNA-bd_sf"/>
</dbReference>
<dbReference type="PANTHER" id="PTHR30537:SF3">
    <property type="entry name" value="TRANSCRIPTIONAL REGULATORY PROTEIN"/>
    <property type="match status" value="1"/>
</dbReference>
<comment type="similarity">
    <text evidence="1">Belongs to the LysR transcriptional regulatory family.</text>
</comment>
<sequence>MDWEDLKTFLAIAREGNLSAGARALGVSQTTMGRRLEALHERIGAKLLQRTPAGFVLTSAGEAILPTVERMEAEALAIERTIGGEDIRLEGLVRITTVEAFGSEMIAPALAQLQERFPGIAVELITDNRALSLARREADIAIRLATFEQHRAVVQRVADMAFGLYASTRYLAERAMPDWSDGAAGHRLITLQDDLANVPEALWLRATANAATPGLLADSRYVQLQACCAGLGLACLPRYLADRHANLKRLRPPTPPPARGIWLGVHEDLRRTPRIRATLDVLVAAIRAGSKSLSPAD</sequence>
<name>A0A9X3DYK5_9HYPH</name>
<dbReference type="InterPro" id="IPR005119">
    <property type="entry name" value="LysR_subst-bd"/>
</dbReference>
<evidence type="ECO:0000256" key="3">
    <source>
        <dbReference type="ARBA" id="ARBA00023125"/>
    </source>
</evidence>
<reference evidence="6" key="1">
    <citation type="submission" date="2022-11" db="EMBL/GenBank/DDBJ databases">
        <title>Biodiversity and phylogenetic relationships of bacteria.</title>
        <authorList>
            <person name="Machado R.A.R."/>
            <person name="Bhat A."/>
            <person name="Loulou A."/>
            <person name="Kallel S."/>
        </authorList>
    </citation>
    <scope>NUCLEOTIDE SEQUENCE</scope>
    <source>
        <strain evidence="6">K-TC2</strain>
    </source>
</reference>